<comment type="similarity">
    <text evidence="3">Belongs to the fructosamine kinase family.</text>
</comment>
<dbReference type="SUPFAM" id="SSF56112">
    <property type="entry name" value="Protein kinase-like (PK-like)"/>
    <property type="match status" value="1"/>
</dbReference>
<comment type="catalytic activity">
    <reaction evidence="2">
        <text>N(6)-D-ribulosyl-L-lysyl-[protein] + ATP = N(6)-(3-O-phospho-D-ribulosyl)-L-lysyl-[protein] + ADP + H(+)</text>
        <dbReference type="Rhea" id="RHEA:48432"/>
        <dbReference type="Rhea" id="RHEA-COMP:12103"/>
        <dbReference type="Rhea" id="RHEA-COMP:12104"/>
        <dbReference type="ChEBI" id="CHEBI:15378"/>
        <dbReference type="ChEBI" id="CHEBI:30616"/>
        <dbReference type="ChEBI" id="CHEBI:90418"/>
        <dbReference type="ChEBI" id="CHEBI:90420"/>
        <dbReference type="ChEBI" id="CHEBI:456216"/>
        <dbReference type="EC" id="2.7.1.172"/>
    </reaction>
    <physiologicalReaction direction="left-to-right" evidence="2">
        <dbReference type="Rhea" id="RHEA:48433"/>
    </physiologicalReaction>
</comment>
<name>A0A1J4L4M9_9EUKA</name>
<dbReference type="RefSeq" id="XP_068370022.1">
    <property type="nucleotide sequence ID" value="XM_068513798.1"/>
</dbReference>
<dbReference type="Pfam" id="PF03881">
    <property type="entry name" value="Fructosamin_kin"/>
    <property type="match status" value="1"/>
</dbReference>
<organism evidence="4 5">
    <name type="scientific">Tritrichomonas foetus</name>
    <dbReference type="NCBI Taxonomy" id="1144522"/>
    <lineage>
        <taxon>Eukaryota</taxon>
        <taxon>Metamonada</taxon>
        <taxon>Parabasalia</taxon>
        <taxon>Tritrichomonadida</taxon>
        <taxon>Tritrichomonadidae</taxon>
        <taxon>Tritrichomonas</taxon>
    </lineage>
</organism>
<gene>
    <name evidence="4" type="ORF">TRFO_41486</name>
</gene>
<evidence type="ECO:0000256" key="3">
    <source>
        <dbReference type="PIRNR" id="PIRNR006221"/>
    </source>
</evidence>
<evidence type="ECO:0000313" key="5">
    <source>
        <dbReference type="Proteomes" id="UP000179807"/>
    </source>
</evidence>
<dbReference type="GO" id="GO:0102193">
    <property type="term" value="F:protein-ribulosamine 3-kinase activity"/>
    <property type="evidence" value="ECO:0007669"/>
    <property type="project" value="UniProtKB-EC"/>
</dbReference>
<evidence type="ECO:0000256" key="1">
    <source>
        <dbReference type="ARBA" id="ARBA00011961"/>
    </source>
</evidence>
<keyword evidence="5" id="KW-1185">Reference proteome</keyword>
<dbReference type="GO" id="GO:0016301">
    <property type="term" value="F:kinase activity"/>
    <property type="evidence" value="ECO:0007669"/>
    <property type="project" value="UniProtKB-UniRule"/>
</dbReference>
<dbReference type="PIRSF" id="PIRSF006221">
    <property type="entry name" value="Ketosamine-3-kinase"/>
    <property type="match status" value="1"/>
</dbReference>
<dbReference type="EMBL" id="MLAK01000061">
    <property type="protein sequence ID" value="OHT16886.1"/>
    <property type="molecule type" value="Genomic_DNA"/>
</dbReference>
<dbReference type="InterPro" id="IPR016477">
    <property type="entry name" value="Fructo-/Ketosamine-3-kinase"/>
</dbReference>
<dbReference type="EC" id="2.7.1.172" evidence="1"/>
<evidence type="ECO:0000313" key="4">
    <source>
        <dbReference type="EMBL" id="OHT16886.1"/>
    </source>
</evidence>
<dbReference type="AlphaFoldDB" id="A0A1J4L4M9"/>
<protein>
    <recommendedName>
        <fullName evidence="1">protein-ribulosamine 3-kinase</fullName>
        <ecNumber evidence="1">2.7.1.172</ecNumber>
    </recommendedName>
</protein>
<keyword evidence="3" id="KW-0808">Transferase</keyword>
<proteinExistence type="inferred from homology"/>
<dbReference type="PANTHER" id="PTHR12149">
    <property type="entry name" value="FRUCTOSAMINE 3 KINASE-RELATED PROTEIN"/>
    <property type="match status" value="1"/>
</dbReference>
<sequence>MSKNILGEILKDGGITDEIKHISECGGGDISSAYQVQTAKETYFIKTNSPSFIDNFRAECAGLEHIKNTNTVLCPTPIKAGVLNKLSYLIMTCIPNLRSGTADLGEPLARMHKAGQAQQFGFPITTFCGSTVLDNTMTDEPWSEWFARHRISFVLNQIGPKRITKRPVKEVEDKIIEILRPHDNEVKPTLVHGDLWSGNCGTSQGTPCIYDPACYYGDGEVDLAMSELFGSFGRKFFENYEKVLKIHDGYQTRKRIYNLYHILNHAYMFGGGYETEASSIIESLFR</sequence>
<dbReference type="PANTHER" id="PTHR12149:SF8">
    <property type="entry name" value="PROTEIN-RIBULOSAMINE 3-KINASE"/>
    <property type="match status" value="1"/>
</dbReference>
<keyword evidence="3" id="KW-0418">Kinase</keyword>
<reference evidence="4" key="1">
    <citation type="submission" date="2016-10" db="EMBL/GenBank/DDBJ databases">
        <authorList>
            <person name="Benchimol M."/>
            <person name="Almeida L.G."/>
            <person name="Vasconcelos A.T."/>
            <person name="Perreira-Neves A."/>
            <person name="Rosa I.A."/>
            <person name="Tasca T."/>
            <person name="Bogo M.R."/>
            <person name="de Souza W."/>
        </authorList>
    </citation>
    <scope>NUCLEOTIDE SEQUENCE [LARGE SCALE GENOMIC DNA]</scope>
    <source>
        <strain evidence="4">K</strain>
    </source>
</reference>
<dbReference type="Proteomes" id="UP000179807">
    <property type="component" value="Unassembled WGS sequence"/>
</dbReference>
<dbReference type="GeneID" id="94848502"/>
<dbReference type="Gene3D" id="3.90.1200.10">
    <property type="match status" value="1"/>
</dbReference>
<comment type="caution">
    <text evidence="4">The sequence shown here is derived from an EMBL/GenBank/DDBJ whole genome shotgun (WGS) entry which is preliminary data.</text>
</comment>
<accession>A0A1J4L4M9</accession>
<dbReference type="OrthoDB" id="5772781at2759"/>
<evidence type="ECO:0000256" key="2">
    <source>
        <dbReference type="ARBA" id="ARBA00048655"/>
    </source>
</evidence>
<dbReference type="InterPro" id="IPR011009">
    <property type="entry name" value="Kinase-like_dom_sf"/>
</dbReference>
<dbReference type="Gene3D" id="3.30.200.20">
    <property type="entry name" value="Phosphorylase Kinase, domain 1"/>
    <property type="match status" value="1"/>
</dbReference>
<dbReference type="VEuPathDB" id="TrichDB:TRFO_41486"/>